<proteinExistence type="predicted"/>
<gene>
    <name evidence="1" type="ORF">FXF69_31930</name>
</gene>
<reference evidence="1 2" key="1">
    <citation type="submission" date="2019-08" db="EMBL/GenBank/DDBJ databases">
        <title>Actinomadura sp. nov. CYP1-5 isolated from mountain soil.</title>
        <authorList>
            <person name="Songsumanus A."/>
            <person name="Kuncharoen N."/>
            <person name="Kudo T."/>
            <person name="Yuki M."/>
            <person name="Igarashi Y."/>
            <person name="Tanasupawat S."/>
        </authorList>
    </citation>
    <scope>NUCLEOTIDE SEQUENCE [LARGE SCALE GENOMIC DNA]</scope>
    <source>
        <strain evidence="1 2">JCM 14158</strain>
    </source>
</reference>
<organism evidence="1 2">
    <name type="scientific">Actinomadura chibensis</name>
    <dbReference type="NCBI Taxonomy" id="392828"/>
    <lineage>
        <taxon>Bacteria</taxon>
        <taxon>Bacillati</taxon>
        <taxon>Actinomycetota</taxon>
        <taxon>Actinomycetes</taxon>
        <taxon>Streptosporangiales</taxon>
        <taxon>Thermomonosporaceae</taxon>
        <taxon>Actinomadura</taxon>
    </lineage>
</organism>
<dbReference type="AlphaFoldDB" id="A0A5D0NDA5"/>
<comment type="caution">
    <text evidence="1">The sequence shown here is derived from an EMBL/GenBank/DDBJ whole genome shotgun (WGS) entry which is preliminary data.</text>
</comment>
<protein>
    <submittedName>
        <fullName evidence="1">Uncharacterized protein</fullName>
    </submittedName>
</protein>
<name>A0A5D0NDA5_9ACTN</name>
<evidence type="ECO:0000313" key="2">
    <source>
        <dbReference type="Proteomes" id="UP000323380"/>
    </source>
</evidence>
<sequence>MMFSRVDFPQPDAPTRHVNVPSAIARSIPSRARAERRPWMKSFVTFRTVIALIAGRPPPMVRTPAMIWSVDW</sequence>
<dbReference type="EMBL" id="VSFG01000008">
    <property type="protein sequence ID" value="TYB42420.1"/>
    <property type="molecule type" value="Genomic_DNA"/>
</dbReference>
<evidence type="ECO:0000313" key="1">
    <source>
        <dbReference type="EMBL" id="TYB42420.1"/>
    </source>
</evidence>
<dbReference type="Proteomes" id="UP000323380">
    <property type="component" value="Unassembled WGS sequence"/>
</dbReference>
<accession>A0A5D0NDA5</accession>
<keyword evidence="2" id="KW-1185">Reference proteome</keyword>